<dbReference type="Pfam" id="PF00476">
    <property type="entry name" value="DNA_pol_A"/>
    <property type="match status" value="1"/>
</dbReference>
<dbReference type="InterPro" id="IPR036397">
    <property type="entry name" value="RNaseH_sf"/>
</dbReference>
<evidence type="ECO:0000259" key="7">
    <source>
        <dbReference type="SMART" id="SM00482"/>
    </source>
</evidence>
<evidence type="ECO:0000256" key="5">
    <source>
        <dbReference type="ARBA" id="ARBA00049244"/>
    </source>
</evidence>
<evidence type="ECO:0000256" key="1">
    <source>
        <dbReference type="ARBA" id="ARBA00007705"/>
    </source>
</evidence>
<dbReference type="SUPFAM" id="SSF56672">
    <property type="entry name" value="DNA/RNA polymerases"/>
    <property type="match status" value="1"/>
</dbReference>
<dbReference type="Gene3D" id="3.30.70.370">
    <property type="match status" value="1"/>
</dbReference>
<dbReference type="InterPro" id="IPR001098">
    <property type="entry name" value="DNA-dir_DNA_pol_A_palm_dom"/>
</dbReference>
<dbReference type="Gene3D" id="3.30.420.10">
    <property type="entry name" value="Ribonuclease H-like superfamily/Ribonuclease H"/>
    <property type="match status" value="1"/>
</dbReference>
<dbReference type="RefSeq" id="WP_369189091.1">
    <property type="nucleotide sequence ID" value="NZ_CP163431.1"/>
</dbReference>
<keyword evidence="4" id="KW-0235">DNA replication</keyword>
<dbReference type="GO" id="GO:0008408">
    <property type="term" value="F:3'-5' exonuclease activity"/>
    <property type="evidence" value="ECO:0007669"/>
    <property type="project" value="InterPro"/>
</dbReference>
<dbReference type="GO" id="GO:0006261">
    <property type="term" value="P:DNA-templated DNA replication"/>
    <property type="evidence" value="ECO:0007669"/>
    <property type="project" value="InterPro"/>
</dbReference>
<dbReference type="Gene3D" id="1.10.150.20">
    <property type="entry name" value="5' to 3' exonuclease, C-terminal subdomain"/>
    <property type="match status" value="1"/>
</dbReference>
<comment type="catalytic activity">
    <reaction evidence="5">
        <text>DNA(n) + a 2'-deoxyribonucleoside 5'-triphosphate = DNA(n+1) + diphosphate</text>
        <dbReference type="Rhea" id="RHEA:22508"/>
        <dbReference type="Rhea" id="RHEA-COMP:17339"/>
        <dbReference type="Rhea" id="RHEA-COMP:17340"/>
        <dbReference type="ChEBI" id="CHEBI:33019"/>
        <dbReference type="ChEBI" id="CHEBI:61560"/>
        <dbReference type="ChEBI" id="CHEBI:173112"/>
        <dbReference type="EC" id="2.7.7.7"/>
    </reaction>
</comment>
<feature type="domain" description="DNA-directed DNA polymerase family A palm" evidence="7">
    <location>
        <begin position="385"/>
        <end position="578"/>
    </location>
</feature>
<dbReference type="GO" id="GO:0006302">
    <property type="term" value="P:double-strand break repair"/>
    <property type="evidence" value="ECO:0007669"/>
    <property type="project" value="TreeGrafter"/>
</dbReference>
<dbReference type="InterPro" id="IPR012337">
    <property type="entry name" value="RNaseH-like_sf"/>
</dbReference>
<dbReference type="Gene3D" id="1.20.1060.10">
    <property type="entry name" value="Taq DNA Polymerase, Chain T, domain 4"/>
    <property type="match status" value="1"/>
</dbReference>
<evidence type="ECO:0000256" key="3">
    <source>
        <dbReference type="ARBA" id="ARBA00020311"/>
    </source>
</evidence>
<gene>
    <name evidence="8" type="ORF">AB5J58_24480</name>
</gene>
<reference evidence="8" key="1">
    <citation type="submission" date="2024-07" db="EMBL/GenBank/DDBJ databases">
        <authorList>
            <person name="Yu S.T."/>
        </authorList>
    </citation>
    <scope>NUCLEOTIDE SEQUENCE</scope>
    <source>
        <strain evidence="8">R08</strain>
    </source>
</reference>
<dbReference type="Pfam" id="PF01612">
    <property type="entry name" value="DNA_pol_A_exo1"/>
    <property type="match status" value="1"/>
</dbReference>
<evidence type="ECO:0000256" key="2">
    <source>
        <dbReference type="ARBA" id="ARBA00012417"/>
    </source>
</evidence>
<dbReference type="GO" id="GO:0003887">
    <property type="term" value="F:DNA-directed DNA polymerase activity"/>
    <property type="evidence" value="ECO:0007669"/>
    <property type="project" value="UniProtKB-EC"/>
</dbReference>
<dbReference type="SMART" id="SM00474">
    <property type="entry name" value="35EXOc"/>
    <property type="match status" value="1"/>
</dbReference>
<name>A0AB39MBC3_9ACTN</name>
<dbReference type="InterPro" id="IPR043502">
    <property type="entry name" value="DNA/RNA_pol_sf"/>
</dbReference>
<evidence type="ECO:0000256" key="4">
    <source>
        <dbReference type="ARBA" id="ARBA00022705"/>
    </source>
</evidence>
<dbReference type="GO" id="GO:0003677">
    <property type="term" value="F:DNA binding"/>
    <property type="evidence" value="ECO:0007669"/>
    <property type="project" value="InterPro"/>
</dbReference>
<evidence type="ECO:0000313" key="8">
    <source>
        <dbReference type="EMBL" id="XDQ03110.1"/>
    </source>
</evidence>
<dbReference type="SUPFAM" id="SSF53098">
    <property type="entry name" value="Ribonuclease H-like"/>
    <property type="match status" value="1"/>
</dbReference>
<proteinExistence type="inferred from homology"/>
<comment type="similarity">
    <text evidence="1">Belongs to the DNA polymerase type-A family.</text>
</comment>
<feature type="domain" description="3'-5' exonuclease" evidence="6">
    <location>
        <begin position="15"/>
        <end position="212"/>
    </location>
</feature>
<dbReference type="EC" id="2.7.7.7" evidence="2"/>
<accession>A0AB39MBC3</accession>
<dbReference type="PRINTS" id="PR00868">
    <property type="entry name" value="DNAPOLI"/>
</dbReference>
<sequence length="618" mass="68135">MLTYRHPVAGDVVNVHVPAAPEELDAFVSWAQRATERGPIALDTETTGLDVFSDGYRLRTVQFGDAHDAWVIHWERGGHFRRAALEVLTKARRFLIHNAAFDWLVLDRHAGIPLEELAPRTRDTKVMAALVDPRQPQEGGIGTGLKPLSGYYIDRTAPDTQGDLTAVFRGLGLTKATGWAGIDLDHPTYNLYAGLDCILTARLEPCLSAELTRLEVRDRLVDYEHEIARICAHMQRKGLILDEEFTHELDAALSEDARENADVAARYGVESVNSNKQIAEALTGMGESLTERTAGGAVKVDKAVLLALADMDLQWKRLGIRMPNPLAEAVLRSKRAGKWRSAYAQTFLETVDGTGRIHPFIGALAARTGRMSITRPALQTLPSSDQMIRRCLLADEGHVMVSTDFQAVEMRVLAALADVRRMKDGFQSGGKEFDIHMFTAQLIKGPSATDKDRKLFKGAGFGKVYGGGITTLARQTGASEEEIRRAVNAYDQTFPEIRRASARWQREARATGMVTVSATGRRMPLDRDRAYAVVNYQCQSAARDLLGQALLNAESAGLLDTMRLPIHDEILASVPAREAEEFAREFEKAMTFDLFGVPIVSKAEVGGRSWGSLYGADY</sequence>
<dbReference type="SMART" id="SM00482">
    <property type="entry name" value="POLAc"/>
    <property type="match status" value="1"/>
</dbReference>
<dbReference type="EMBL" id="CP163431">
    <property type="protein sequence ID" value="XDQ03110.1"/>
    <property type="molecule type" value="Genomic_DNA"/>
</dbReference>
<organism evidence="8">
    <name type="scientific">Streptomyces sp. R08</name>
    <dbReference type="NCBI Taxonomy" id="3238624"/>
    <lineage>
        <taxon>Bacteria</taxon>
        <taxon>Bacillati</taxon>
        <taxon>Actinomycetota</taxon>
        <taxon>Actinomycetes</taxon>
        <taxon>Kitasatosporales</taxon>
        <taxon>Streptomycetaceae</taxon>
        <taxon>Streptomyces</taxon>
    </lineage>
</organism>
<dbReference type="PANTHER" id="PTHR10133">
    <property type="entry name" value="DNA POLYMERASE I"/>
    <property type="match status" value="1"/>
</dbReference>
<protein>
    <recommendedName>
        <fullName evidence="3">DNA polymerase I</fullName>
        <ecNumber evidence="2">2.7.7.7</ecNumber>
    </recommendedName>
</protein>
<dbReference type="InterPro" id="IPR002562">
    <property type="entry name" value="3'-5'_exonuclease_dom"/>
</dbReference>
<dbReference type="PANTHER" id="PTHR10133:SF27">
    <property type="entry name" value="DNA POLYMERASE NU"/>
    <property type="match status" value="1"/>
</dbReference>
<evidence type="ECO:0000259" key="6">
    <source>
        <dbReference type="SMART" id="SM00474"/>
    </source>
</evidence>
<dbReference type="AlphaFoldDB" id="A0AB39MBC3"/>
<dbReference type="InterPro" id="IPR002298">
    <property type="entry name" value="DNA_polymerase_A"/>
</dbReference>